<dbReference type="Pfam" id="PF21196">
    <property type="entry name" value="PcrA_UvrD_tudor"/>
    <property type="match status" value="1"/>
</dbReference>
<reference evidence="1 2" key="1">
    <citation type="submission" date="2019-10" db="EMBL/GenBank/DDBJ databases">
        <title>Description of Paenibacillus pedi sp. nov.</title>
        <authorList>
            <person name="Carlier A."/>
            <person name="Qi S."/>
        </authorList>
    </citation>
    <scope>NUCLEOTIDE SEQUENCE [LARGE SCALE GENOMIC DNA]</scope>
    <source>
        <strain evidence="1 2">LMG 31457</strain>
    </source>
</reference>
<organism evidence="1 2">
    <name type="scientific">Paenibacillus planticolens</name>
    <dbReference type="NCBI Taxonomy" id="2654976"/>
    <lineage>
        <taxon>Bacteria</taxon>
        <taxon>Bacillati</taxon>
        <taxon>Bacillota</taxon>
        <taxon>Bacilli</taxon>
        <taxon>Bacillales</taxon>
        <taxon>Paenibacillaceae</taxon>
        <taxon>Paenibacillus</taxon>
    </lineage>
</organism>
<dbReference type="Proteomes" id="UP000618579">
    <property type="component" value="Unassembled WGS sequence"/>
</dbReference>
<sequence length="176" mass="19961">MSYDVHITKADHWISSEQNPITQDDIKKIADLLNTYKGIPFLFKEGRITLCRADEMVIGVMITIANRIGARVQGDEGEYYDNTNESYPEPPEHLLMAPVVKNIYDSEINSPDEQLKFIGALGVGDEIQHDKFGKGEILEIITEGENTEFTVKFKEEIIGTKRVLPFFAPIRPCKQD</sequence>
<keyword evidence="2" id="KW-1185">Reference proteome</keyword>
<protein>
    <submittedName>
        <fullName evidence="1">Uncharacterized protein</fullName>
    </submittedName>
</protein>
<evidence type="ECO:0000313" key="2">
    <source>
        <dbReference type="Proteomes" id="UP000618579"/>
    </source>
</evidence>
<gene>
    <name evidence="1" type="ORF">GC097_08385</name>
</gene>
<comment type="caution">
    <text evidence="1">The sequence shown here is derived from an EMBL/GenBank/DDBJ whole genome shotgun (WGS) entry which is preliminary data.</text>
</comment>
<evidence type="ECO:0000313" key="1">
    <source>
        <dbReference type="EMBL" id="NOV00031.1"/>
    </source>
</evidence>
<dbReference type="EMBL" id="WHNZ01000016">
    <property type="protein sequence ID" value="NOV00031.1"/>
    <property type="molecule type" value="Genomic_DNA"/>
</dbReference>
<accession>A0ABX1ZIY8</accession>
<proteinExistence type="predicted"/>
<name>A0ABX1ZIY8_9BACL</name>